<feature type="region of interest" description="Disordered" evidence="1">
    <location>
        <begin position="382"/>
        <end position="424"/>
    </location>
</feature>
<evidence type="ECO:0000256" key="1">
    <source>
        <dbReference type="SAM" id="MobiDB-lite"/>
    </source>
</evidence>
<organism evidence="3 4">
    <name type="scientific">Cristinia sonorae</name>
    <dbReference type="NCBI Taxonomy" id="1940300"/>
    <lineage>
        <taxon>Eukaryota</taxon>
        <taxon>Fungi</taxon>
        <taxon>Dikarya</taxon>
        <taxon>Basidiomycota</taxon>
        <taxon>Agaricomycotina</taxon>
        <taxon>Agaricomycetes</taxon>
        <taxon>Agaricomycetidae</taxon>
        <taxon>Agaricales</taxon>
        <taxon>Pleurotineae</taxon>
        <taxon>Stephanosporaceae</taxon>
        <taxon>Cristinia</taxon>
    </lineage>
</organism>
<dbReference type="Gene3D" id="1.10.510.10">
    <property type="entry name" value="Transferase(Phosphotransferase) domain 1"/>
    <property type="match status" value="1"/>
</dbReference>
<dbReference type="InterPro" id="IPR000719">
    <property type="entry name" value="Prot_kinase_dom"/>
</dbReference>
<dbReference type="PROSITE" id="PS50011">
    <property type="entry name" value="PROTEIN_KINASE_DOM"/>
    <property type="match status" value="1"/>
</dbReference>
<dbReference type="PANTHER" id="PTHR44329:SF214">
    <property type="entry name" value="PROTEIN KINASE DOMAIN-CONTAINING PROTEIN"/>
    <property type="match status" value="1"/>
</dbReference>
<sequence length="444" mass="49808">MPFKPALKYTGNTRSSPSSDDLRAYIEPLIDSKDQNQLLSLSDDAAQFALDLLWERLSSLRPSSEQLANAHRTQLRRLAIRLVMAYDMLPQALRLHGVECLESDASFAGSMTDIHRGRYADKDVALKRLRVYLQFTGAPKTQMRQEFHCGAITWKTLSHSHVMPFLGISEGIFGRTLCMVVPWMENGTIIRHIRALRDHGQLSGSGFSHHVNNWIRQIASGLAYLHSEDVMHGNLRGNNILITLDGKAQIADFDMTRMSETFLETYASIPGEATRWYSPERLDPELFDMDSNRPTCASDVYSFACACVELYTLEAPFSGINNYKVGGEIVKGNRPLRPTSPDGEPISDRLWNVITQCWAQQPSQRPSADEVVHMAEQVLDSAMVKSSSVPPRSSSSQSGKRFAKTPTKEAMLPLAPTSTRQKSDSSGIVYQCFNRWFRRTGKAE</sequence>
<dbReference type="OrthoDB" id="346907at2759"/>
<dbReference type="InterPro" id="IPR011009">
    <property type="entry name" value="Kinase-like_dom_sf"/>
</dbReference>
<name>A0A8K0UQA2_9AGAR</name>
<proteinExistence type="predicted"/>
<dbReference type="InterPro" id="IPR001245">
    <property type="entry name" value="Ser-Thr/Tyr_kinase_cat_dom"/>
</dbReference>
<evidence type="ECO:0000313" key="3">
    <source>
        <dbReference type="EMBL" id="KAH8101099.1"/>
    </source>
</evidence>
<evidence type="ECO:0000259" key="2">
    <source>
        <dbReference type="PROSITE" id="PS50011"/>
    </source>
</evidence>
<accession>A0A8K0UQA2</accession>
<evidence type="ECO:0000313" key="4">
    <source>
        <dbReference type="Proteomes" id="UP000813824"/>
    </source>
</evidence>
<dbReference type="Proteomes" id="UP000813824">
    <property type="component" value="Unassembled WGS sequence"/>
</dbReference>
<keyword evidence="3" id="KW-0808">Transferase</keyword>
<protein>
    <submittedName>
        <fullName evidence="3">Kinase-like domain-containing protein</fullName>
    </submittedName>
</protein>
<dbReference type="GO" id="GO:0005524">
    <property type="term" value="F:ATP binding"/>
    <property type="evidence" value="ECO:0007669"/>
    <property type="project" value="InterPro"/>
</dbReference>
<feature type="compositionally biased region" description="Low complexity" evidence="1">
    <location>
        <begin position="386"/>
        <end position="398"/>
    </location>
</feature>
<reference evidence="3" key="1">
    <citation type="journal article" date="2021" name="New Phytol.">
        <title>Evolutionary innovations through gain and loss of genes in the ectomycorrhizal Boletales.</title>
        <authorList>
            <person name="Wu G."/>
            <person name="Miyauchi S."/>
            <person name="Morin E."/>
            <person name="Kuo A."/>
            <person name="Drula E."/>
            <person name="Varga T."/>
            <person name="Kohler A."/>
            <person name="Feng B."/>
            <person name="Cao Y."/>
            <person name="Lipzen A."/>
            <person name="Daum C."/>
            <person name="Hundley H."/>
            <person name="Pangilinan J."/>
            <person name="Johnson J."/>
            <person name="Barry K."/>
            <person name="LaButti K."/>
            <person name="Ng V."/>
            <person name="Ahrendt S."/>
            <person name="Min B."/>
            <person name="Choi I.G."/>
            <person name="Park H."/>
            <person name="Plett J.M."/>
            <person name="Magnuson J."/>
            <person name="Spatafora J.W."/>
            <person name="Nagy L.G."/>
            <person name="Henrissat B."/>
            <person name="Grigoriev I.V."/>
            <person name="Yang Z.L."/>
            <person name="Xu J."/>
            <person name="Martin F.M."/>
        </authorList>
    </citation>
    <scope>NUCLEOTIDE SEQUENCE</scope>
    <source>
        <strain evidence="3">KKN 215</strain>
    </source>
</reference>
<dbReference type="Pfam" id="PF07714">
    <property type="entry name" value="PK_Tyr_Ser-Thr"/>
    <property type="match status" value="1"/>
</dbReference>
<dbReference type="SUPFAM" id="SSF56112">
    <property type="entry name" value="Protein kinase-like (PK-like)"/>
    <property type="match status" value="1"/>
</dbReference>
<dbReference type="EMBL" id="JAEVFJ010000013">
    <property type="protein sequence ID" value="KAH8101099.1"/>
    <property type="molecule type" value="Genomic_DNA"/>
</dbReference>
<dbReference type="AlphaFoldDB" id="A0A8K0UQA2"/>
<keyword evidence="3" id="KW-0418">Kinase</keyword>
<dbReference type="PANTHER" id="PTHR44329">
    <property type="entry name" value="SERINE/THREONINE-PROTEIN KINASE TNNI3K-RELATED"/>
    <property type="match status" value="1"/>
</dbReference>
<comment type="caution">
    <text evidence="3">The sequence shown here is derived from an EMBL/GenBank/DDBJ whole genome shotgun (WGS) entry which is preliminary data.</text>
</comment>
<gene>
    <name evidence="3" type="ORF">BXZ70DRAFT_934411</name>
</gene>
<feature type="domain" description="Protein kinase" evidence="2">
    <location>
        <begin position="100"/>
        <end position="379"/>
    </location>
</feature>
<dbReference type="GO" id="GO:0004674">
    <property type="term" value="F:protein serine/threonine kinase activity"/>
    <property type="evidence" value="ECO:0007669"/>
    <property type="project" value="TreeGrafter"/>
</dbReference>
<dbReference type="InterPro" id="IPR051681">
    <property type="entry name" value="Ser/Thr_Kinases-Pseudokinases"/>
</dbReference>
<keyword evidence="4" id="KW-1185">Reference proteome</keyword>